<comment type="caution">
    <text evidence="2">The sequence shown here is derived from an EMBL/GenBank/DDBJ whole genome shotgun (WGS) entry which is preliminary data.</text>
</comment>
<dbReference type="Pfam" id="PF14054">
    <property type="entry name" value="DUF4249"/>
    <property type="match status" value="1"/>
</dbReference>
<dbReference type="InterPro" id="IPR025345">
    <property type="entry name" value="DUF4249"/>
</dbReference>
<proteinExistence type="predicted"/>
<dbReference type="Proteomes" id="UP000248790">
    <property type="component" value="Unassembled WGS sequence"/>
</dbReference>
<dbReference type="OrthoDB" id="1115009at2"/>
<dbReference type="EMBL" id="QLMC01000003">
    <property type="protein sequence ID" value="RAJ97411.1"/>
    <property type="molecule type" value="Genomic_DNA"/>
</dbReference>
<dbReference type="RefSeq" id="WP_111628400.1">
    <property type="nucleotide sequence ID" value="NZ_QLMC01000003.1"/>
</dbReference>
<keyword evidence="3" id="KW-1185">Reference proteome</keyword>
<reference evidence="2 3" key="1">
    <citation type="submission" date="2018-06" db="EMBL/GenBank/DDBJ databases">
        <title>Genomic Encyclopedia of Archaeal and Bacterial Type Strains, Phase II (KMG-II): from individual species to whole genera.</title>
        <authorList>
            <person name="Goeker M."/>
        </authorList>
    </citation>
    <scope>NUCLEOTIDE SEQUENCE [LARGE SCALE GENOMIC DNA]</scope>
    <source>
        <strain evidence="2 3">DSM 21851</strain>
    </source>
</reference>
<organism evidence="2 3">
    <name type="scientific">Larkinella arboricola</name>
    <dbReference type="NCBI Taxonomy" id="643671"/>
    <lineage>
        <taxon>Bacteria</taxon>
        <taxon>Pseudomonadati</taxon>
        <taxon>Bacteroidota</taxon>
        <taxon>Cytophagia</taxon>
        <taxon>Cytophagales</taxon>
        <taxon>Spirosomataceae</taxon>
        <taxon>Larkinella</taxon>
    </lineage>
</organism>
<keyword evidence="1" id="KW-0732">Signal</keyword>
<dbReference type="AlphaFoldDB" id="A0A327WVR9"/>
<sequence>MKRIYSVFLLLILLCSGCESMRQEIDPASLGAIEKKLVIIGFISPQDTVLAVKVNITRPVTDANYTKNYGIAKDATVILSSADRSIQLRYSGKSEYFQADPKKFPIRAGETYRITAQTPAGLKALGTCTVPQPARLQEVRLDSVEDVNRQKQYFVRYYWQDESRTTNYYQTAGLFAYAKPCPACKTDSRAKPEVQTVSVLFESAGHRNTLLSDQARDGKRLESYRGLLNQAKTSATLSTERSFASLYEKATVKAALLNVDEAYYKYHQALELQKRSDSNPFAEPVLLTNTIQGGLGCFAAYNQTFLTVTLK</sequence>
<gene>
    <name evidence="2" type="ORF">LX87_02311</name>
</gene>
<evidence type="ECO:0000313" key="3">
    <source>
        <dbReference type="Proteomes" id="UP000248790"/>
    </source>
</evidence>
<name>A0A327WVR9_LARAB</name>
<protein>
    <submittedName>
        <fullName evidence="2">Uncharacterized protein DUF4249</fullName>
    </submittedName>
</protein>
<evidence type="ECO:0000256" key="1">
    <source>
        <dbReference type="SAM" id="SignalP"/>
    </source>
</evidence>
<feature type="signal peptide" evidence="1">
    <location>
        <begin position="1"/>
        <end position="20"/>
    </location>
</feature>
<feature type="chain" id="PRO_5016341841" evidence="1">
    <location>
        <begin position="21"/>
        <end position="311"/>
    </location>
</feature>
<accession>A0A327WVR9</accession>
<evidence type="ECO:0000313" key="2">
    <source>
        <dbReference type="EMBL" id="RAJ97411.1"/>
    </source>
</evidence>